<dbReference type="InterPro" id="IPR046348">
    <property type="entry name" value="SIS_dom_sf"/>
</dbReference>
<keyword evidence="8" id="KW-1185">Reference proteome</keyword>
<dbReference type="PROSITE" id="PS51071">
    <property type="entry name" value="HTH_RPIR"/>
    <property type="match status" value="1"/>
</dbReference>
<dbReference type="PANTHER" id="PTHR30514:SF1">
    <property type="entry name" value="HTH-TYPE TRANSCRIPTIONAL REGULATOR HEXR-RELATED"/>
    <property type="match status" value="1"/>
</dbReference>
<dbReference type="InterPro" id="IPR009057">
    <property type="entry name" value="Homeodomain-like_sf"/>
</dbReference>
<proteinExistence type="predicted"/>
<dbReference type="Gene3D" id="3.40.50.10490">
    <property type="entry name" value="Glucose-6-phosphate isomerase like protein, domain 1"/>
    <property type="match status" value="1"/>
</dbReference>
<dbReference type="Gene3D" id="1.10.10.10">
    <property type="entry name" value="Winged helix-like DNA-binding domain superfamily/Winged helix DNA-binding domain"/>
    <property type="match status" value="1"/>
</dbReference>
<evidence type="ECO:0000259" key="6">
    <source>
        <dbReference type="PROSITE" id="PS51464"/>
    </source>
</evidence>
<dbReference type="SUPFAM" id="SSF53697">
    <property type="entry name" value="SIS domain"/>
    <property type="match status" value="1"/>
</dbReference>
<dbReference type="PANTHER" id="PTHR30514">
    <property type="entry name" value="GLUCOKINASE"/>
    <property type="match status" value="1"/>
</dbReference>
<organism evidence="7 8">
    <name type="scientific">Vitreoscilla massiliensis</name>
    <dbReference type="NCBI Taxonomy" id="1689272"/>
    <lineage>
        <taxon>Bacteria</taxon>
        <taxon>Pseudomonadati</taxon>
        <taxon>Pseudomonadota</taxon>
        <taxon>Betaproteobacteria</taxon>
        <taxon>Neisseriales</taxon>
        <taxon>Neisseriaceae</taxon>
        <taxon>Vitreoscilla</taxon>
    </lineage>
</organism>
<keyword evidence="4" id="KW-0804">Transcription</keyword>
<dbReference type="Pfam" id="PF01418">
    <property type="entry name" value="HTH_6"/>
    <property type="match status" value="1"/>
</dbReference>
<feature type="domain" description="HTH rpiR-type" evidence="5">
    <location>
        <begin position="2"/>
        <end position="78"/>
    </location>
</feature>
<dbReference type="Pfam" id="PF01380">
    <property type="entry name" value="SIS"/>
    <property type="match status" value="1"/>
</dbReference>
<evidence type="ECO:0000256" key="4">
    <source>
        <dbReference type="ARBA" id="ARBA00023163"/>
    </source>
</evidence>
<dbReference type="PROSITE" id="PS51464">
    <property type="entry name" value="SIS"/>
    <property type="match status" value="1"/>
</dbReference>
<dbReference type="InterPro" id="IPR047640">
    <property type="entry name" value="RpiR-like"/>
</dbReference>
<name>A0ABY4E1L3_9NEIS</name>
<keyword evidence="1" id="KW-0805">Transcription regulation</keyword>
<sequence length="282" mass="30347">MATFLQQVAQALPGLSPAQKQVAEYALQQPQVFMQAAVADIAATVGVSEPTVIRLCRVLGCSGLPEFKLKLSGSLSQHQGTPFVHADLSRDDSYTTIAHKMVQNTQNALGRLPDLWSETLLATCVGHLMAARRIEFYGLGNSGIVAQDAQHKFFRFGLNTIAYTDSHSQRMAASVLGEHDVAVLVSLSGQSEEILQVAHLVKQSGATLLALTQNDTPLAILADALLPIPATEDNSQYIPMIARLCQLMAIDVLTTGLALAMPGASEQLSRTKKSINSYKQQH</sequence>
<accession>A0ABY4E1L3</accession>
<dbReference type="InterPro" id="IPR035472">
    <property type="entry name" value="RpiR-like_SIS"/>
</dbReference>
<evidence type="ECO:0000259" key="5">
    <source>
        <dbReference type="PROSITE" id="PS51071"/>
    </source>
</evidence>
<evidence type="ECO:0000256" key="3">
    <source>
        <dbReference type="ARBA" id="ARBA00023152"/>
    </source>
</evidence>
<dbReference type="InterPro" id="IPR036388">
    <property type="entry name" value="WH-like_DNA-bd_sf"/>
</dbReference>
<dbReference type="RefSeq" id="WP_058357082.1">
    <property type="nucleotide sequence ID" value="NZ_CABKVG010000010.1"/>
</dbReference>
<dbReference type="EMBL" id="CP091511">
    <property type="protein sequence ID" value="UOO89384.1"/>
    <property type="molecule type" value="Genomic_DNA"/>
</dbReference>
<dbReference type="CDD" id="cd05013">
    <property type="entry name" value="SIS_RpiR"/>
    <property type="match status" value="1"/>
</dbReference>
<dbReference type="SUPFAM" id="SSF46689">
    <property type="entry name" value="Homeodomain-like"/>
    <property type="match status" value="1"/>
</dbReference>
<gene>
    <name evidence="7" type="ORF">LVJ82_18380</name>
</gene>
<dbReference type="Proteomes" id="UP000832011">
    <property type="component" value="Chromosome"/>
</dbReference>
<evidence type="ECO:0000313" key="8">
    <source>
        <dbReference type="Proteomes" id="UP000832011"/>
    </source>
</evidence>
<dbReference type="InterPro" id="IPR001347">
    <property type="entry name" value="SIS_dom"/>
</dbReference>
<evidence type="ECO:0000256" key="1">
    <source>
        <dbReference type="ARBA" id="ARBA00023015"/>
    </source>
</evidence>
<protein>
    <submittedName>
        <fullName evidence="7">MurR/RpiR family transcriptional regulator</fullName>
    </submittedName>
</protein>
<keyword evidence="3" id="KW-0324">Glycolysis</keyword>
<reference evidence="7 8" key="1">
    <citation type="journal article" date="2022" name="Res Sq">
        <title>Evolution of multicellular longitudinally dividing oral cavity symbionts (Neisseriaceae).</title>
        <authorList>
            <person name="Nyongesa S."/>
            <person name="Weber P."/>
            <person name="Bernet E."/>
            <person name="Pullido F."/>
            <person name="Nieckarz M."/>
            <person name="Delaby M."/>
            <person name="Nieves C."/>
            <person name="Viehboeck T."/>
            <person name="Krause N."/>
            <person name="Rivera-Millot A."/>
            <person name="Nakamura A."/>
            <person name="Vischer N."/>
            <person name="VanNieuwenhze M."/>
            <person name="Brun Y."/>
            <person name="Cava F."/>
            <person name="Bulgheresi S."/>
            <person name="Veyrier F."/>
        </authorList>
    </citation>
    <scope>NUCLEOTIDE SEQUENCE [LARGE SCALE GENOMIC DNA]</scope>
    <source>
        <strain evidence="7 8">SN4</strain>
    </source>
</reference>
<dbReference type="PROSITE" id="PS00356">
    <property type="entry name" value="HTH_LACI_1"/>
    <property type="match status" value="1"/>
</dbReference>
<evidence type="ECO:0000256" key="2">
    <source>
        <dbReference type="ARBA" id="ARBA00023125"/>
    </source>
</evidence>
<keyword evidence="2" id="KW-0238">DNA-binding</keyword>
<evidence type="ECO:0000313" key="7">
    <source>
        <dbReference type="EMBL" id="UOO89384.1"/>
    </source>
</evidence>
<feature type="domain" description="SIS" evidence="6">
    <location>
        <begin position="124"/>
        <end position="263"/>
    </location>
</feature>
<dbReference type="InterPro" id="IPR000281">
    <property type="entry name" value="HTH_RpiR"/>
</dbReference>